<keyword evidence="2" id="KW-1185">Reference proteome</keyword>
<evidence type="ECO:0000313" key="1">
    <source>
        <dbReference type="EMBL" id="KAK8524960.1"/>
    </source>
</evidence>
<comment type="caution">
    <text evidence="1">The sequence shown here is derived from an EMBL/GenBank/DDBJ whole genome shotgun (WGS) entry which is preliminary data.</text>
</comment>
<protein>
    <submittedName>
        <fullName evidence="1">Uncharacterized protein</fullName>
    </submittedName>
</protein>
<gene>
    <name evidence="1" type="ORF">V6N12_029811</name>
</gene>
<dbReference type="EMBL" id="JBBPBM010000041">
    <property type="protein sequence ID" value="KAK8524960.1"/>
    <property type="molecule type" value="Genomic_DNA"/>
</dbReference>
<proteinExistence type="predicted"/>
<sequence>MLISTNQCSRIEELVELEVGEKTFSIRVKELGLSDNSGASKVEMRQSKVGIGVYQLSESLSESSSEEVEKSSPILNKGVDGMSSETFNVECFGNEFYNNGGDCNQEDGRQLEVDKILGGSWAEVASKKHVEPIVKGPNDLIHVDSLIINTDPLGVVEKLSNKAVEDVSYMGLLPLEGLRGIYKGLGREWGFERKEVVFIKVFAPCVVSDQAEL</sequence>
<reference evidence="1 2" key="1">
    <citation type="journal article" date="2024" name="G3 (Bethesda)">
        <title>Genome assembly of Hibiscus sabdariffa L. provides insights into metabolisms of medicinal natural products.</title>
        <authorList>
            <person name="Kim T."/>
        </authorList>
    </citation>
    <scope>NUCLEOTIDE SEQUENCE [LARGE SCALE GENOMIC DNA]</scope>
    <source>
        <strain evidence="1">TK-2024</strain>
        <tissue evidence="1">Old leaves</tissue>
    </source>
</reference>
<accession>A0ABR2CX73</accession>
<name>A0ABR2CX73_9ROSI</name>
<evidence type="ECO:0000313" key="2">
    <source>
        <dbReference type="Proteomes" id="UP001472677"/>
    </source>
</evidence>
<organism evidence="1 2">
    <name type="scientific">Hibiscus sabdariffa</name>
    <name type="common">roselle</name>
    <dbReference type="NCBI Taxonomy" id="183260"/>
    <lineage>
        <taxon>Eukaryota</taxon>
        <taxon>Viridiplantae</taxon>
        <taxon>Streptophyta</taxon>
        <taxon>Embryophyta</taxon>
        <taxon>Tracheophyta</taxon>
        <taxon>Spermatophyta</taxon>
        <taxon>Magnoliopsida</taxon>
        <taxon>eudicotyledons</taxon>
        <taxon>Gunneridae</taxon>
        <taxon>Pentapetalae</taxon>
        <taxon>rosids</taxon>
        <taxon>malvids</taxon>
        <taxon>Malvales</taxon>
        <taxon>Malvaceae</taxon>
        <taxon>Malvoideae</taxon>
        <taxon>Hibiscus</taxon>
    </lineage>
</organism>
<dbReference type="Proteomes" id="UP001472677">
    <property type="component" value="Unassembled WGS sequence"/>
</dbReference>